<gene>
    <name evidence="1" type="ORF">GCM10009107_22490</name>
</gene>
<keyword evidence="2" id="KW-1185">Reference proteome</keyword>
<dbReference type="InterPro" id="IPR037143">
    <property type="entry name" value="4-PPantetheinyl_Trfase_dom_sf"/>
</dbReference>
<dbReference type="Proteomes" id="UP001500279">
    <property type="component" value="Unassembled WGS sequence"/>
</dbReference>
<reference evidence="1 2" key="1">
    <citation type="journal article" date="2019" name="Int. J. Syst. Evol. Microbiol.">
        <title>The Global Catalogue of Microorganisms (GCM) 10K type strain sequencing project: providing services to taxonomists for standard genome sequencing and annotation.</title>
        <authorList>
            <consortium name="The Broad Institute Genomics Platform"/>
            <consortium name="The Broad Institute Genome Sequencing Center for Infectious Disease"/>
            <person name="Wu L."/>
            <person name="Ma J."/>
        </authorList>
    </citation>
    <scope>NUCLEOTIDE SEQUENCE [LARGE SCALE GENOMIC DNA]</scope>
    <source>
        <strain evidence="1 2">JCM 15503</strain>
    </source>
</reference>
<dbReference type="Gene3D" id="3.90.470.20">
    <property type="entry name" value="4'-phosphopantetheinyl transferase domain"/>
    <property type="match status" value="1"/>
</dbReference>
<dbReference type="RefSeq" id="WP_231012045.1">
    <property type="nucleotide sequence ID" value="NZ_BAAAEW010000011.1"/>
</dbReference>
<dbReference type="SUPFAM" id="SSF56214">
    <property type="entry name" value="4'-phosphopantetheinyl transferase"/>
    <property type="match status" value="1"/>
</dbReference>
<evidence type="ECO:0000313" key="1">
    <source>
        <dbReference type="EMBL" id="GAA0750587.1"/>
    </source>
</evidence>
<proteinExistence type="predicted"/>
<comment type="caution">
    <text evidence="1">The sequence shown here is derived from an EMBL/GenBank/DDBJ whole genome shotgun (WGS) entry which is preliminary data.</text>
</comment>
<accession>A0ABN1JZU6</accession>
<evidence type="ECO:0000313" key="2">
    <source>
        <dbReference type="Proteomes" id="UP001500279"/>
    </source>
</evidence>
<organism evidence="1 2">
    <name type="scientific">Ideonella azotifigens</name>
    <dbReference type="NCBI Taxonomy" id="513160"/>
    <lineage>
        <taxon>Bacteria</taxon>
        <taxon>Pseudomonadati</taxon>
        <taxon>Pseudomonadota</taxon>
        <taxon>Betaproteobacteria</taxon>
        <taxon>Burkholderiales</taxon>
        <taxon>Sphaerotilaceae</taxon>
        <taxon>Ideonella</taxon>
    </lineage>
</organism>
<dbReference type="EMBL" id="BAAAEW010000011">
    <property type="protein sequence ID" value="GAA0750587.1"/>
    <property type="molecule type" value="Genomic_DNA"/>
</dbReference>
<protein>
    <recommendedName>
        <fullName evidence="3">4'-phosphopantetheinyl transferase superfamily protein</fullName>
    </recommendedName>
</protein>
<sequence length="229" mass="25310">MNRLHAPASVEPAVIGFSAKVGLAGLARRLHGQAPDYLAPPELAFWQAVPSAKRRLEYAGGRLAAKLAVHALRRWQGQAPRPLAELPVLPLPGGEPRVRLPDGSEYALSLSHAAGLACAASFLPAWRLGIDLISQGRAPPHDEAWCHSTESRYSVSDRAISWAVKEATVKTLGKGMGPVFREIRCWRDAQHRWVSLPTQLMDLRKRFRYTLFQSSPYFICIASVQMETI</sequence>
<evidence type="ECO:0008006" key="3">
    <source>
        <dbReference type="Google" id="ProtNLM"/>
    </source>
</evidence>
<name>A0ABN1JZU6_9BURK</name>